<dbReference type="InterPro" id="IPR044280">
    <property type="entry name" value="Hac1/HY5"/>
</dbReference>
<dbReference type="Gene3D" id="1.20.5.170">
    <property type="match status" value="1"/>
</dbReference>
<evidence type="ECO:0000256" key="3">
    <source>
        <dbReference type="ARBA" id="ARBA00023015"/>
    </source>
</evidence>
<sequence>MADSPEFSDSAESPNSRQPSLSTETSPLPAGSTRKRRESLSLPLPAGVLPPRKRAKTAIEKEQRRVERILRNRQAAQSSREKKRKQLEELEDINSQLVSENKLAQERIAHVENENKALKSKLVELGAQVQAMKSYMDGLKDFKFNFEVFTSSTDLEPSIKRESVADLPMPQSSEPSSNSLEGDDTIGLDFRIEDETSKLLAVDASAPLSNSPSGSSTLSSFSPEPSSPIFMPYHATPDLLSELPTQLDARNAVAFKTMHHPAAVMPLLDLQRLLKFPHTSGPWMARLVTTMILSVMRVSILCCLTWQRLLRFSSTQNLLTVTVRPPSQPSRKRSLKTTAPFSTRNIQASHLIGTQSLTHLLSSIQQSNLNRQVRQRIHRLCQLLRSRKNQQPESQQRRSRIGKNIRSTSQLSPSRSSRSRHMALAGSMTAAATGLDLQWESIRLNNSSLLFSQLLTLRLCDFSSSSSNKELSLSDLRDLRRLSDIVESADVSVARNMDRLEGGNSHGHEVNRGFNMSREYYDNGFGL</sequence>
<keyword evidence="7" id="KW-0539">Nucleus</keyword>
<dbReference type="Proteomes" id="UP000094385">
    <property type="component" value="Unassembled WGS sequence"/>
</dbReference>
<evidence type="ECO:0000256" key="6">
    <source>
        <dbReference type="ARBA" id="ARBA00023230"/>
    </source>
</evidence>
<evidence type="ECO:0000256" key="8">
    <source>
        <dbReference type="SAM" id="MobiDB-lite"/>
    </source>
</evidence>
<feature type="compositionally biased region" description="Low complexity" evidence="8">
    <location>
        <begin position="406"/>
        <end position="416"/>
    </location>
</feature>
<dbReference type="GO" id="GO:0000981">
    <property type="term" value="F:DNA-binding transcription factor activity, RNA polymerase II-specific"/>
    <property type="evidence" value="ECO:0007669"/>
    <property type="project" value="InterPro"/>
</dbReference>
<keyword evidence="3" id="KW-0805">Transcription regulation</keyword>
<dbReference type="PANTHER" id="PTHR46714">
    <property type="entry name" value="TRANSCRIPTIONAL ACTIVATOR HAC1"/>
    <property type="match status" value="1"/>
</dbReference>
<gene>
    <name evidence="10" type="ORF">LIPSTDRAFT_218847</name>
</gene>
<dbReference type="SMART" id="SM00338">
    <property type="entry name" value="BRLZ"/>
    <property type="match status" value="1"/>
</dbReference>
<dbReference type="InterPro" id="IPR046347">
    <property type="entry name" value="bZIP_sf"/>
</dbReference>
<feature type="region of interest" description="Disordered" evidence="8">
    <location>
        <begin position="1"/>
        <end position="64"/>
    </location>
</feature>
<organism evidence="10 11">
    <name type="scientific">Lipomyces starkeyi NRRL Y-11557</name>
    <dbReference type="NCBI Taxonomy" id="675824"/>
    <lineage>
        <taxon>Eukaryota</taxon>
        <taxon>Fungi</taxon>
        <taxon>Dikarya</taxon>
        <taxon>Ascomycota</taxon>
        <taxon>Saccharomycotina</taxon>
        <taxon>Lipomycetes</taxon>
        <taxon>Lipomycetales</taxon>
        <taxon>Lipomycetaceae</taxon>
        <taxon>Lipomyces</taxon>
    </lineage>
</organism>
<evidence type="ECO:0000256" key="1">
    <source>
        <dbReference type="ARBA" id="ARBA00004123"/>
    </source>
</evidence>
<dbReference type="GO" id="GO:0003677">
    <property type="term" value="F:DNA binding"/>
    <property type="evidence" value="ECO:0007669"/>
    <property type="project" value="UniProtKB-KW"/>
</dbReference>
<evidence type="ECO:0000313" key="11">
    <source>
        <dbReference type="Proteomes" id="UP000094385"/>
    </source>
</evidence>
<evidence type="ECO:0000256" key="5">
    <source>
        <dbReference type="ARBA" id="ARBA00023163"/>
    </source>
</evidence>
<keyword evidence="11" id="KW-1185">Reference proteome</keyword>
<dbReference type="PANTHER" id="PTHR46714:SF6">
    <property type="entry name" value="TRANSCRIPTIONAL ACTIVATOR HAC1"/>
    <property type="match status" value="1"/>
</dbReference>
<evidence type="ECO:0000256" key="4">
    <source>
        <dbReference type="ARBA" id="ARBA00023125"/>
    </source>
</evidence>
<accession>A0A1E3QE33</accession>
<keyword evidence="6" id="KW-0834">Unfolded protein response</keyword>
<dbReference type="EMBL" id="KV454290">
    <property type="protein sequence ID" value="ODQ75858.1"/>
    <property type="molecule type" value="Genomic_DNA"/>
</dbReference>
<comment type="subcellular location">
    <subcellularLocation>
        <location evidence="1">Nucleus</location>
    </subcellularLocation>
</comment>
<dbReference type="SUPFAM" id="SSF57959">
    <property type="entry name" value="Leucine zipper domain"/>
    <property type="match status" value="1"/>
</dbReference>
<keyword evidence="5" id="KW-0804">Transcription</keyword>
<evidence type="ECO:0000313" key="10">
    <source>
        <dbReference type="EMBL" id="ODQ75858.1"/>
    </source>
</evidence>
<evidence type="ECO:0000256" key="7">
    <source>
        <dbReference type="ARBA" id="ARBA00023242"/>
    </source>
</evidence>
<evidence type="ECO:0000259" key="9">
    <source>
        <dbReference type="PROSITE" id="PS50217"/>
    </source>
</evidence>
<dbReference type="PROSITE" id="PS50217">
    <property type="entry name" value="BZIP"/>
    <property type="match status" value="1"/>
</dbReference>
<dbReference type="GO" id="GO:0005634">
    <property type="term" value="C:nucleus"/>
    <property type="evidence" value="ECO:0007669"/>
    <property type="project" value="UniProtKB-SubCell"/>
</dbReference>
<dbReference type="OrthoDB" id="674948at2759"/>
<dbReference type="AlphaFoldDB" id="A0A1E3QE33"/>
<feature type="compositionally biased region" description="Polar residues" evidence="8">
    <location>
        <begin position="10"/>
        <end position="26"/>
    </location>
</feature>
<keyword evidence="4" id="KW-0238">DNA-binding</keyword>
<proteinExistence type="inferred from homology"/>
<dbReference type="GO" id="GO:0006986">
    <property type="term" value="P:response to unfolded protein"/>
    <property type="evidence" value="ECO:0007669"/>
    <property type="project" value="UniProtKB-KW"/>
</dbReference>
<comment type="similarity">
    <text evidence="2">Belongs to the bZIP family.</text>
</comment>
<dbReference type="Pfam" id="PF07716">
    <property type="entry name" value="bZIP_2"/>
    <property type="match status" value="1"/>
</dbReference>
<dbReference type="STRING" id="675824.A0A1E3QE33"/>
<feature type="region of interest" description="Disordered" evidence="8">
    <location>
        <begin position="385"/>
        <end position="419"/>
    </location>
</feature>
<dbReference type="InterPro" id="IPR004827">
    <property type="entry name" value="bZIP"/>
</dbReference>
<reference evidence="10 11" key="1">
    <citation type="journal article" date="2016" name="Proc. Natl. Acad. Sci. U.S.A.">
        <title>Comparative genomics of biotechnologically important yeasts.</title>
        <authorList>
            <person name="Riley R."/>
            <person name="Haridas S."/>
            <person name="Wolfe K.H."/>
            <person name="Lopes M.R."/>
            <person name="Hittinger C.T."/>
            <person name="Goeker M."/>
            <person name="Salamov A.A."/>
            <person name="Wisecaver J.H."/>
            <person name="Long T.M."/>
            <person name="Calvey C.H."/>
            <person name="Aerts A.L."/>
            <person name="Barry K.W."/>
            <person name="Choi C."/>
            <person name="Clum A."/>
            <person name="Coughlan A.Y."/>
            <person name="Deshpande S."/>
            <person name="Douglass A.P."/>
            <person name="Hanson S.J."/>
            <person name="Klenk H.-P."/>
            <person name="LaButti K.M."/>
            <person name="Lapidus A."/>
            <person name="Lindquist E.A."/>
            <person name="Lipzen A.M."/>
            <person name="Meier-Kolthoff J.P."/>
            <person name="Ohm R.A."/>
            <person name="Otillar R.P."/>
            <person name="Pangilinan J.L."/>
            <person name="Peng Y."/>
            <person name="Rokas A."/>
            <person name="Rosa C.A."/>
            <person name="Scheuner C."/>
            <person name="Sibirny A.A."/>
            <person name="Slot J.C."/>
            <person name="Stielow J.B."/>
            <person name="Sun H."/>
            <person name="Kurtzman C.P."/>
            <person name="Blackwell M."/>
            <person name="Grigoriev I.V."/>
            <person name="Jeffries T.W."/>
        </authorList>
    </citation>
    <scope>NUCLEOTIDE SEQUENCE [LARGE SCALE GENOMIC DNA]</scope>
    <source>
        <strain evidence="10 11">NRRL Y-11557</strain>
    </source>
</reference>
<feature type="region of interest" description="Disordered" evidence="8">
    <location>
        <begin position="160"/>
        <end position="184"/>
    </location>
</feature>
<protein>
    <recommendedName>
        <fullName evidence="9">BZIP domain-containing protein</fullName>
    </recommendedName>
</protein>
<dbReference type="GO" id="GO:0045944">
    <property type="term" value="P:positive regulation of transcription by RNA polymerase II"/>
    <property type="evidence" value="ECO:0007669"/>
    <property type="project" value="InterPro"/>
</dbReference>
<feature type="domain" description="BZIP" evidence="9">
    <location>
        <begin position="62"/>
        <end position="125"/>
    </location>
</feature>
<name>A0A1E3QE33_LIPST</name>
<evidence type="ECO:0000256" key="2">
    <source>
        <dbReference type="ARBA" id="ARBA00007163"/>
    </source>
</evidence>
<feature type="compositionally biased region" description="Polar residues" evidence="8">
    <location>
        <begin position="170"/>
        <end position="180"/>
    </location>
</feature>